<feature type="transmembrane region" description="Helical" evidence="1">
    <location>
        <begin position="54"/>
        <end position="73"/>
    </location>
</feature>
<organism evidence="2 3">
    <name type="scientific">Dietzia lutea</name>
    <dbReference type="NCBI Taxonomy" id="546160"/>
    <lineage>
        <taxon>Bacteria</taxon>
        <taxon>Bacillati</taxon>
        <taxon>Actinomycetota</taxon>
        <taxon>Actinomycetes</taxon>
        <taxon>Mycobacteriales</taxon>
        <taxon>Dietziaceae</taxon>
        <taxon>Dietzia</taxon>
    </lineage>
</organism>
<evidence type="ECO:0000256" key="1">
    <source>
        <dbReference type="SAM" id="Phobius"/>
    </source>
</evidence>
<keyword evidence="1" id="KW-1133">Transmembrane helix</keyword>
<accession>A0A2S1R878</accession>
<evidence type="ECO:0000313" key="2">
    <source>
        <dbReference type="EMBL" id="AWH92483.1"/>
    </source>
</evidence>
<reference evidence="2 3" key="1">
    <citation type="submission" date="2016-04" db="EMBL/GenBank/DDBJ databases">
        <title>Complete genome sequence of Dietzia lutea YIM 80766T, a strain isolated from desert soil in Egypt.</title>
        <authorList>
            <person name="Zhao J."/>
            <person name="Hu B."/>
            <person name="Geng S."/>
            <person name="Nie Y."/>
            <person name="Tang Y."/>
        </authorList>
    </citation>
    <scope>NUCLEOTIDE SEQUENCE [LARGE SCALE GENOMIC DNA]</scope>
    <source>
        <strain evidence="2 3">YIM 80766</strain>
    </source>
</reference>
<feature type="transmembrane region" description="Helical" evidence="1">
    <location>
        <begin position="127"/>
        <end position="146"/>
    </location>
</feature>
<dbReference type="EMBL" id="CP015449">
    <property type="protein sequence ID" value="AWH92483.1"/>
    <property type="molecule type" value="Genomic_DNA"/>
</dbReference>
<dbReference type="Proteomes" id="UP000244928">
    <property type="component" value="Chromosome"/>
</dbReference>
<evidence type="ECO:0000313" key="3">
    <source>
        <dbReference type="Proteomes" id="UP000244928"/>
    </source>
</evidence>
<keyword evidence="3" id="KW-1185">Reference proteome</keyword>
<sequence length="156" mass="16315">MPIVSPSIAHPTLTEPTYVRPPFWKPVLAWTGVVTGGLIAVAAVATLGSDGLTSVAMALLGLAAALPGGWWLYCEHKDRVRAEEDFQLDRQAVLAGQTMAGYVSPDALGPLTWDTPLTPFRRRWPSVGSGTAALLVGFVALMAAAGPTPVPAVEPT</sequence>
<dbReference type="KEGG" id="dlu:A6035_10260"/>
<dbReference type="AlphaFoldDB" id="A0A2S1R878"/>
<dbReference type="RefSeq" id="WP_159149649.1">
    <property type="nucleotide sequence ID" value="NZ_CP015449.1"/>
</dbReference>
<dbReference type="OrthoDB" id="4337778at2"/>
<proteinExistence type="predicted"/>
<feature type="transmembrane region" description="Helical" evidence="1">
    <location>
        <begin position="27"/>
        <end position="48"/>
    </location>
</feature>
<keyword evidence="1" id="KW-0812">Transmembrane</keyword>
<protein>
    <submittedName>
        <fullName evidence="2">Uncharacterized protein</fullName>
    </submittedName>
</protein>
<keyword evidence="1" id="KW-0472">Membrane</keyword>
<name>A0A2S1R878_9ACTN</name>
<gene>
    <name evidence="2" type="ORF">A6035_10260</name>
</gene>